<evidence type="ECO:0000256" key="10">
    <source>
        <dbReference type="ARBA" id="ARBA00023136"/>
    </source>
</evidence>
<dbReference type="Proteomes" id="UP000694866">
    <property type="component" value="Unplaced"/>
</dbReference>
<keyword evidence="5" id="KW-0276">Fatty acid metabolism</keyword>
<evidence type="ECO:0000256" key="5">
    <source>
        <dbReference type="ARBA" id="ARBA00022832"/>
    </source>
</evidence>
<evidence type="ECO:0000256" key="7">
    <source>
        <dbReference type="ARBA" id="ARBA00023002"/>
    </source>
</evidence>
<protein>
    <submittedName>
        <fullName evidence="15">Acyl-CoA Delta(11) desaturase isoform X2</fullName>
    </submittedName>
</protein>
<evidence type="ECO:0000256" key="9">
    <source>
        <dbReference type="ARBA" id="ARBA00023098"/>
    </source>
</evidence>
<comment type="subcellular location">
    <subcellularLocation>
        <location evidence="1">Membrane</location>
        <topology evidence="1">Multi-pass membrane protein</topology>
    </subcellularLocation>
</comment>
<keyword evidence="6" id="KW-1133">Transmembrane helix</keyword>
<comment type="domain">
    <text evidence="12">The histidine box domains are involved in binding the catalytic metal ions.</text>
</comment>
<dbReference type="PANTHER" id="PTHR11351:SF31">
    <property type="entry name" value="DESATURASE 1, ISOFORM A-RELATED"/>
    <property type="match status" value="1"/>
</dbReference>
<keyword evidence="9" id="KW-0443">Lipid metabolism</keyword>
<dbReference type="Pfam" id="PF00487">
    <property type="entry name" value="FA_desaturase"/>
    <property type="match status" value="1"/>
</dbReference>
<dbReference type="GO" id="GO:0004768">
    <property type="term" value="F:stearoyl-CoA 9-desaturase activity"/>
    <property type="evidence" value="ECO:0007669"/>
    <property type="project" value="TreeGrafter"/>
</dbReference>
<evidence type="ECO:0000256" key="3">
    <source>
        <dbReference type="ARBA" id="ARBA00022516"/>
    </source>
</evidence>
<dbReference type="OrthoDB" id="10260134at2759"/>
<gene>
    <name evidence="15" type="primary">LOC105266694</name>
</gene>
<evidence type="ECO:0000259" key="13">
    <source>
        <dbReference type="Pfam" id="PF00487"/>
    </source>
</evidence>
<feature type="domain" description="Fatty acid desaturase" evidence="13">
    <location>
        <begin position="31"/>
        <end position="224"/>
    </location>
</feature>
<dbReference type="GO" id="GO:0005789">
    <property type="term" value="C:endoplasmic reticulum membrane"/>
    <property type="evidence" value="ECO:0007669"/>
    <property type="project" value="TreeGrafter"/>
</dbReference>
<keyword evidence="14" id="KW-1185">Reference proteome</keyword>
<proteinExistence type="inferred from homology"/>
<dbReference type="GeneID" id="105266694"/>
<keyword evidence="4 12" id="KW-0812">Transmembrane</keyword>
<comment type="similarity">
    <text evidence="2 12">Belongs to the fatty acid desaturase type 1 family.</text>
</comment>
<keyword evidence="8" id="KW-0408">Iron</keyword>
<comment type="cofactor">
    <cofactor evidence="12">
        <name>Fe(2+)</name>
        <dbReference type="ChEBI" id="CHEBI:29033"/>
    </cofactor>
</comment>
<dbReference type="AlphaFoldDB" id="A0A9R1T618"/>
<keyword evidence="7 12" id="KW-0560">Oxidoreductase</keyword>
<organism evidence="14 15">
    <name type="scientific">Fopius arisanus</name>
    <dbReference type="NCBI Taxonomy" id="64838"/>
    <lineage>
        <taxon>Eukaryota</taxon>
        <taxon>Metazoa</taxon>
        <taxon>Ecdysozoa</taxon>
        <taxon>Arthropoda</taxon>
        <taxon>Hexapoda</taxon>
        <taxon>Insecta</taxon>
        <taxon>Pterygota</taxon>
        <taxon>Neoptera</taxon>
        <taxon>Endopterygota</taxon>
        <taxon>Hymenoptera</taxon>
        <taxon>Apocrita</taxon>
        <taxon>Ichneumonoidea</taxon>
        <taxon>Braconidae</taxon>
        <taxon>Opiinae</taxon>
        <taxon>Fopius</taxon>
    </lineage>
</organism>
<reference evidence="15" key="1">
    <citation type="submission" date="2025-08" db="UniProtKB">
        <authorList>
            <consortium name="RefSeq"/>
        </authorList>
    </citation>
    <scope>IDENTIFICATION</scope>
    <source>
        <strain evidence="15">USDA-PBARC FA_bdor</strain>
        <tissue evidence="15">Whole organism</tissue>
    </source>
</reference>
<evidence type="ECO:0000256" key="12">
    <source>
        <dbReference type="RuleBase" id="RU000581"/>
    </source>
</evidence>
<evidence type="ECO:0000256" key="8">
    <source>
        <dbReference type="ARBA" id="ARBA00023004"/>
    </source>
</evidence>
<dbReference type="PANTHER" id="PTHR11351">
    <property type="entry name" value="ACYL-COA DESATURASE"/>
    <property type="match status" value="1"/>
</dbReference>
<dbReference type="InterPro" id="IPR015876">
    <property type="entry name" value="Acyl-CoA_DS"/>
</dbReference>
<evidence type="ECO:0000256" key="4">
    <source>
        <dbReference type="ARBA" id="ARBA00022692"/>
    </source>
</evidence>
<keyword evidence="3 12" id="KW-0444">Lipid biosynthesis</keyword>
<dbReference type="GO" id="GO:0006636">
    <property type="term" value="P:unsaturated fatty acid biosynthetic process"/>
    <property type="evidence" value="ECO:0007669"/>
    <property type="project" value="TreeGrafter"/>
</dbReference>
<evidence type="ECO:0000256" key="1">
    <source>
        <dbReference type="ARBA" id="ARBA00004141"/>
    </source>
</evidence>
<evidence type="ECO:0000313" key="14">
    <source>
        <dbReference type="Proteomes" id="UP000694866"/>
    </source>
</evidence>
<evidence type="ECO:0000256" key="6">
    <source>
        <dbReference type="ARBA" id="ARBA00022989"/>
    </source>
</evidence>
<evidence type="ECO:0000256" key="11">
    <source>
        <dbReference type="ARBA" id="ARBA00023160"/>
    </source>
</evidence>
<evidence type="ECO:0000256" key="2">
    <source>
        <dbReference type="ARBA" id="ARBA00009295"/>
    </source>
</evidence>
<sequence length="303" mass="35227">MSLALPFGISYRYTSSSHFHISSTKDYSCGLLSITAGVHRLWCHRSYKAKTPLRIFLAICYISTGMNRISHWVREHRIHHKHVDTDADPHNSLRGLFFSHIGWQMMKKHPDVLTKGAKINYDDMSADPVVAFFDRHFGILKPLLGFILPVVIPVVFFGQELKPAIITQWFMRYPYVVNTMFSINSFAHAFGYRSYDKTIRPTENGFLSFITTGEGWHNYHHAFPWDYKAAELGSFFPNRCTWWIRLWSKLGLAYDLKEAPEHSIKRIVERKGDGTHPIWIPKGDPSAQVEEVIEEHPYMYMES</sequence>
<dbReference type="PRINTS" id="PR00075">
    <property type="entry name" value="FACDDSATRASE"/>
</dbReference>
<keyword evidence="11 12" id="KW-0275">Fatty acid biosynthesis</keyword>
<dbReference type="CDD" id="cd03505">
    <property type="entry name" value="Delta9-FADS-like"/>
    <property type="match status" value="1"/>
</dbReference>
<keyword evidence="10" id="KW-0472">Membrane</keyword>
<dbReference type="RefSeq" id="XP_011303345.1">
    <property type="nucleotide sequence ID" value="XM_011305043.1"/>
</dbReference>
<evidence type="ECO:0000313" key="15">
    <source>
        <dbReference type="RefSeq" id="XP_011303345.1"/>
    </source>
</evidence>
<accession>A0A9R1T618</accession>
<name>A0A9R1T618_9HYME</name>
<dbReference type="GO" id="GO:0005506">
    <property type="term" value="F:iron ion binding"/>
    <property type="evidence" value="ECO:0007669"/>
    <property type="project" value="TreeGrafter"/>
</dbReference>
<dbReference type="InterPro" id="IPR005804">
    <property type="entry name" value="FA_desaturase_dom"/>
</dbReference>